<name>A0A1S0TMG2_LOALO</name>
<dbReference type="KEGG" id="loa:LOAG_11793"/>
<protein>
    <submittedName>
        <fullName evidence="1">Uncharacterized protein</fullName>
    </submittedName>
</protein>
<proteinExistence type="predicted"/>
<accession>A0A1S0TMG2</accession>
<organism evidence="1">
    <name type="scientific">Loa loa</name>
    <name type="common">Eye worm</name>
    <name type="synonym">Filaria loa</name>
    <dbReference type="NCBI Taxonomy" id="7209"/>
    <lineage>
        <taxon>Eukaryota</taxon>
        <taxon>Metazoa</taxon>
        <taxon>Ecdysozoa</taxon>
        <taxon>Nematoda</taxon>
        <taxon>Chromadorea</taxon>
        <taxon>Rhabditida</taxon>
        <taxon>Spirurina</taxon>
        <taxon>Spiruromorpha</taxon>
        <taxon>Filarioidea</taxon>
        <taxon>Onchocercidae</taxon>
        <taxon>Loa</taxon>
    </lineage>
</organism>
<dbReference type="InParanoid" id="A0A1S0TMG2"/>
<sequence>MNNNEKERGDNNNERNHLKVCRKNFFSLDYKEQHLDDAAAVDFESITTTTTTIIITITTTTITTAVTTITITTATTTPLFAAKFKLIISLEGEKKGRRKGKEEGK</sequence>
<dbReference type="EMBL" id="JH712267">
    <property type="protein sequence ID" value="EFO16711.1"/>
    <property type="molecule type" value="Genomic_DNA"/>
</dbReference>
<evidence type="ECO:0000313" key="1">
    <source>
        <dbReference type="EMBL" id="EFO16711.1"/>
    </source>
</evidence>
<dbReference type="AlphaFoldDB" id="A0A1S0TMG2"/>
<dbReference type="GeneID" id="9949252"/>
<dbReference type="CTD" id="9949252"/>
<reference evidence="1" key="1">
    <citation type="submission" date="2012-04" db="EMBL/GenBank/DDBJ databases">
        <title>The Genome Sequence of Loa loa.</title>
        <authorList>
            <consortium name="The Broad Institute Genome Sequencing Platform"/>
            <consortium name="Broad Institute Genome Sequencing Center for Infectious Disease"/>
            <person name="Nutman T.B."/>
            <person name="Fink D.L."/>
            <person name="Russ C."/>
            <person name="Young S."/>
            <person name="Zeng Q."/>
            <person name="Gargeya S."/>
            <person name="Alvarado L."/>
            <person name="Berlin A."/>
            <person name="Chapman S.B."/>
            <person name="Chen Z."/>
            <person name="Freedman E."/>
            <person name="Gellesch M."/>
            <person name="Goldberg J."/>
            <person name="Griggs A."/>
            <person name="Gujja S."/>
            <person name="Heilman E.R."/>
            <person name="Heiman D."/>
            <person name="Howarth C."/>
            <person name="Mehta T."/>
            <person name="Neiman D."/>
            <person name="Pearson M."/>
            <person name="Roberts A."/>
            <person name="Saif S."/>
            <person name="Shea T."/>
            <person name="Shenoy N."/>
            <person name="Sisk P."/>
            <person name="Stolte C."/>
            <person name="Sykes S."/>
            <person name="White J."/>
            <person name="Yandava C."/>
            <person name="Haas B."/>
            <person name="Henn M.R."/>
            <person name="Nusbaum C."/>
            <person name="Birren B."/>
        </authorList>
    </citation>
    <scope>NUCLEOTIDE SEQUENCE [LARGE SCALE GENOMIC DNA]</scope>
</reference>
<dbReference type="RefSeq" id="XP_003147358.1">
    <property type="nucleotide sequence ID" value="XM_003147310.1"/>
</dbReference>
<gene>
    <name evidence="1" type="ORF">LOAG_11793</name>
</gene>